<proteinExistence type="predicted"/>
<dbReference type="Proteomes" id="UP001144347">
    <property type="component" value="Unassembled WGS sequence"/>
</dbReference>
<accession>A0ABT4L7A7</accession>
<organism evidence="1 2">
    <name type="scientific">Pedobacter punctiformis</name>
    <dbReference type="NCBI Taxonomy" id="3004097"/>
    <lineage>
        <taxon>Bacteria</taxon>
        <taxon>Pseudomonadati</taxon>
        <taxon>Bacteroidota</taxon>
        <taxon>Sphingobacteriia</taxon>
        <taxon>Sphingobacteriales</taxon>
        <taxon>Sphingobacteriaceae</taxon>
        <taxon>Pedobacter</taxon>
    </lineage>
</organism>
<evidence type="ECO:0000313" key="1">
    <source>
        <dbReference type="EMBL" id="MCZ4243804.1"/>
    </source>
</evidence>
<dbReference type="RefSeq" id="WP_269426879.1">
    <property type="nucleotide sequence ID" value="NZ_JAPWGM010000002.1"/>
</dbReference>
<dbReference type="EMBL" id="JAPWGM010000002">
    <property type="protein sequence ID" value="MCZ4243804.1"/>
    <property type="molecule type" value="Genomic_DNA"/>
</dbReference>
<keyword evidence="2" id="KW-1185">Reference proteome</keyword>
<sequence length="428" mass="48548">MKLRLVYLGVITILLAGTFTGCQKDILDESSALEELNNPELPVTIESAKVYLKNLRKLQGNSDVPLKKSKSVAGFSKNKKFVIFSKAYSSETSTATFIETPILYNRRSVPLIRTKDGTKDPQIDAKVCASSMDRFVIFKDKKTGKVNNFIVTFLPNEEYLIKRNGDISRNHINRLDRDFGGFLIYKNWKGKIISMREVRDGKIIYRKKSEASNVNTVKLTKNNAQVESYSSICDWVCTPVEIDIYEQICYYANPEGTFEQCTYGNLSTEIVTLCTPQQDPPAGCTTVPNVQEEPYITPDPYNEGGVICPELSQRPTENCISAHFPGYGPAGSDVRFEIFGVYVLPGNTWIVFENINTNVQYKAPIAAPDGYLMYPCLYWWYVTIQLPSDIPPGKYYMKWECDGEVFEYGRYTNDQMTTFVKSKFTVTP</sequence>
<evidence type="ECO:0000313" key="2">
    <source>
        <dbReference type="Proteomes" id="UP001144347"/>
    </source>
</evidence>
<name>A0ABT4L7A7_9SPHI</name>
<protein>
    <recommendedName>
        <fullName evidence="3">Lipoprotein</fullName>
    </recommendedName>
</protein>
<reference evidence="1" key="1">
    <citation type="submission" date="2022-12" db="EMBL/GenBank/DDBJ databases">
        <title>Genome sequence of HCMS5-2.</title>
        <authorList>
            <person name="Woo H."/>
        </authorList>
    </citation>
    <scope>NUCLEOTIDE SEQUENCE</scope>
    <source>
        <strain evidence="1">HCMS5-2</strain>
    </source>
</reference>
<evidence type="ECO:0008006" key="3">
    <source>
        <dbReference type="Google" id="ProtNLM"/>
    </source>
</evidence>
<comment type="caution">
    <text evidence="1">The sequence shown here is derived from an EMBL/GenBank/DDBJ whole genome shotgun (WGS) entry which is preliminary data.</text>
</comment>
<gene>
    <name evidence="1" type="ORF">O0955_07275</name>
</gene>
<dbReference type="PROSITE" id="PS51257">
    <property type="entry name" value="PROKAR_LIPOPROTEIN"/>
    <property type="match status" value="1"/>
</dbReference>